<sequence>MKNYSIIKMYSAWSTEQLRIDVERLVNQKSSEGYEITTVAFGVNLWWIPTAFITICK</sequence>
<dbReference type="STRING" id="688270.Celal_0656"/>
<dbReference type="AlphaFoldDB" id="E6XD82"/>
<dbReference type="eggNOG" id="ENOG50315GD">
    <property type="taxonomic scope" value="Bacteria"/>
</dbReference>
<gene>
    <name evidence="1" type="ordered locus">Celal_0656</name>
</gene>
<dbReference type="HOGENOM" id="CLU_2988203_0_0_10"/>
<dbReference type="RefSeq" id="WP_013549485.1">
    <property type="nucleotide sequence ID" value="NC_014934.1"/>
</dbReference>
<proteinExistence type="predicted"/>
<protein>
    <recommendedName>
        <fullName evidence="3">DUF4177 domain-containing protein</fullName>
    </recommendedName>
</protein>
<name>E6XD82_CELAD</name>
<reference evidence="1 2" key="1">
    <citation type="journal article" date="2010" name="Stand. Genomic Sci.">
        <title>Complete genome sequence of Cellulophaga algicola type strain (IC166).</title>
        <authorList>
            <person name="Abt B."/>
            <person name="Lu M."/>
            <person name="Misra M."/>
            <person name="Han C."/>
            <person name="Nolan M."/>
            <person name="Lucas S."/>
            <person name="Hammon N."/>
            <person name="Deshpande S."/>
            <person name="Cheng J.F."/>
            <person name="Tapia R."/>
            <person name="Goodwin L."/>
            <person name="Pitluck S."/>
            <person name="Liolios K."/>
            <person name="Pagani I."/>
            <person name="Ivanova N."/>
            <person name="Mavromatis K."/>
            <person name="Ovchinikova G."/>
            <person name="Pati A."/>
            <person name="Chen A."/>
            <person name="Palaniappan K."/>
            <person name="Land M."/>
            <person name="Hauser L."/>
            <person name="Chang Y.J."/>
            <person name="Jeffries C.D."/>
            <person name="Detter J.C."/>
            <person name="Brambilla E."/>
            <person name="Rohde M."/>
            <person name="Tindall B.J."/>
            <person name="Goker M."/>
            <person name="Woyke T."/>
            <person name="Bristow J."/>
            <person name="Eisen J.A."/>
            <person name="Markowitz V."/>
            <person name="Hugenholtz P."/>
            <person name="Kyrpides N.C."/>
            <person name="Klenk H.P."/>
            <person name="Lapidus A."/>
        </authorList>
    </citation>
    <scope>NUCLEOTIDE SEQUENCE [LARGE SCALE GENOMIC DNA]</scope>
    <source>
        <strain evidence="2">DSM 14237 / IC166 / ACAM 630</strain>
    </source>
</reference>
<evidence type="ECO:0000313" key="1">
    <source>
        <dbReference type="EMBL" id="ADV47995.1"/>
    </source>
</evidence>
<dbReference type="KEGG" id="cao:Celal_0656"/>
<dbReference type="Proteomes" id="UP000008634">
    <property type="component" value="Chromosome"/>
</dbReference>
<accession>E6XD82</accession>
<keyword evidence="2" id="KW-1185">Reference proteome</keyword>
<evidence type="ECO:0008006" key="3">
    <source>
        <dbReference type="Google" id="ProtNLM"/>
    </source>
</evidence>
<dbReference type="EMBL" id="CP002453">
    <property type="protein sequence ID" value="ADV47995.1"/>
    <property type="molecule type" value="Genomic_DNA"/>
</dbReference>
<evidence type="ECO:0000313" key="2">
    <source>
        <dbReference type="Proteomes" id="UP000008634"/>
    </source>
</evidence>
<organism evidence="1 2">
    <name type="scientific">Cellulophaga algicola (strain DSM 14237 / IC166 / ACAM 630)</name>
    <dbReference type="NCBI Taxonomy" id="688270"/>
    <lineage>
        <taxon>Bacteria</taxon>
        <taxon>Pseudomonadati</taxon>
        <taxon>Bacteroidota</taxon>
        <taxon>Flavobacteriia</taxon>
        <taxon>Flavobacteriales</taxon>
        <taxon>Flavobacteriaceae</taxon>
        <taxon>Cellulophaga</taxon>
    </lineage>
</organism>